<evidence type="ECO:0000256" key="4">
    <source>
        <dbReference type="RuleBase" id="RU003718"/>
    </source>
</evidence>
<dbReference type="GO" id="GO:0080044">
    <property type="term" value="F:quercetin 7-O-glucosyltransferase activity"/>
    <property type="evidence" value="ECO:0007669"/>
    <property type="project" value="TreeGrafter"/>
</dbReference>
<dbReference type="InterPro" id="IPR002213">
    <property type="entry name" value="UDP_glucos_trans"/>
</dbReference>
<dbReference type="PANTHER" id="PTHR11926:SF1540">
    <property type="entry name" value="GLYCOSYLTRANSFERASE"/>
    <property type="match status" value="1"/>
</dbReference>
<evidence type="ECO:0000256" key="2">
    <source>
        <dbReference type="ARBA" id="ARBA00022676"/>
    </source>
</evidence>
<keyword evidence="2 4" id="KW-0328">Glycosyltransferase</keyword>
<dbReference type="GO" id="GO:0032787">
    <property type="term" value="P:monocarboxylic acid metabolic process"/>
    <property type="evidence" value="ECO:0007669"/>
    <property type="project" value="UniProtKB-ARBA"/>
</dbReference>
<name>A0A3G3NBH3_9FABA</name>
<dbReference type="FunFam" id="3.40.50.2000:FF:000057">
    <property type="entry name" value="Glycosyltransferase"/>
    <property type="match status" value="1"/>
</dbReference>
<dbReference type="SUPFAM" id="SSF53756">
    <property type="entry name" value="UDP-Glycosyltransferase/glycogen phosphorylase"/>
    <property type="match status" value="1"/>
</dbReference>
<evidence type="ECO:0000256" key="1">
    <source>
        <dbReference type="ARBA" id="ARBA00009995"/>
    </source>
</evidence>
<dbReference type="PROSITE" id="PS00375">
    <property type="entry name" value="UDPGT"/>
    <property type="match status" value="1"/>
</dbReference>
<dbReference type="InterPro" id="IPR035595">
    <property type="entry name" value="UDP_glycos_trans_CS"/>
</dbReference>
<dbReference type="EC" id="2.4.1.-" evidence="5"/>
<evidence type="ECO:0000313" key="6">
    <source>
        <dbReference type="EMBL" id="AYR16607.1"/>
    </source>
</evidence>
<evidence type="ECO:0000256" key="3">
    <source>
        <dbReference type="ARBA" id="ARBA00022679"/>
    </source>
</evidence>
<dbReference type="GO" id="GO:0080043">
    <property type="term" value="F:quercetin 3-O-glucosyltransferase activity"/>
    <property type="evidence" value="ECO:0007669"/>
    <property type="project" value="TreeGrafter"/>
</dbReference>
<dbReference type="Gene3D" id="3.40.50.2000">
    <property type="entry name" value="Glycogen Phosphorylase B"/>
    <property type="match status" value="2"/>
</dbReference>
<dbReference type="EMBL" id="MG922881">
    <property type="protein sequence ID" value="AYR16607.1"/>
    <property type="molecule type" value="mRNA"/>
</dbReference>
<dbReference type="FunFam" id="3.40.50.2000:FF:000019">
    <property type="entry name" value="Glycosyltransferase"/>
    <property type="match status" value="1"/>
</dbReference>
<reference evidence="6" key="1">
    <citation type="submission" date="2018-02" db="EMBL/GenBank/DDBJ databases">
        <title>Transcriptomic analysis to select cyctochrome P450 and glucosyltransferase involving in onjisaponin biosynthesis in Polygala tenuifolia.</title>
        <authorList>
            <person name="Kim O.T."/>
            <person name="Jin M.L."/>
        </authorList>
    </citation>
    <scope>NUCLEOTIDE SEQUENCE</scope>
</reference>
<dbReference type="CDD" id="cd03784">
    <property type="entry name" value="GT1_Gtf-like"/>
    <property type="match status" value="1"/>
</dbReference>
<keyword evidence="3 4" id="KW-0808">Transferase</keyword>
<accession>A0A3G3NBH3</accession>
<sequence length="458" mass="51607">MEGVEANKTHCIVLAYPAQGHLNPMVQFSKRLIQKGVRVTLVTTHFYCKNLRKENYNSISIEGITDGFDEGGAMQSAEDWETYLNKFWQVGPASLAELLEKFASSGSPAGCLVYDSFMPWALDVAKKYELVGAVFLTQSCAVNNVYYHVHEGLLKTPISEHTISLPGLPELAVKDLPSFVYSPDSYPVLSKLIVDIFSSIGKADWVLCNTFYELEEEAVKFLSKVWPLRPIGPAIPSMYLDQRHQDDTEYGLSILNQNTEVCLKWLGERPKRSVVYVSFGSLASLNDEQMKEIAYGLKDSESDFLWIVREPDEAKLPKHFAQTLQKGLVMRWCPQLQVLAHDAVGCFFTHCGWNSTLEAISLGVPMIAMPQWTDQTTNSKFIMDVWRVGVKVQLDERGIAKREAIKQTIKEVMEGERGKDIRENSIKWKALSQSTFNEGGSSEKNIDDFVSTLMFSPK</sequence>
<dbReference type="Pfam" id="PF00201">
    <property type="entry name" value="UDPGT"/>
    <property type="match status" value="1"/>
</dbReference>
<comment type="similarity">
    <text evidence="1 4">Belongs to the UDP-glycosyltransferase family.</text>
</comment>
<dbReference type="AlphaFoldDB" id="A0A3G3NBH3"/>
<evidence type="ECO:0000256" key="5">
    <source>
        <dbReference type="RuleBase" id="RU362057"/>
    </source>
</evidence>
<organism evidence="6">
    <name type="scientific">Polygala tenuifolia</name>
    <dbReference type="NCBI Taxonomy" id="355332"/>
    <lineage>
        <taxon>Eukaryota</taxon>
        <taxon>Viridiplantae</taxon>
        <taxon>Streptophyta</taxon>
        <taxon>Embryophyta</taxon>
        <taxon>Tracheophyta</taxon>
        <taxon>Spermatophyta</taxon>
        <taxon>Magnoliopsida</taxon>
        <taxon>eudicotyledons</taxon>
        <taxon>Gunneridae</taxon>
        <taxon>Pentapetalae</taxon>
        <taxon>rosids</taxon>
        <taxon>fabids</taxon>
        <taxon>Fabales</taxon>
        <taxon>Polygalaceae</taxon>
        <taxon>Polygala</taxon>
    </lineage>
</organism>
<dbReference type="PANTHER" id="PTHR11926">
    <property type="entry name" value="GLUCOSYL/GLUCURONOSYL TRANSFERASES"/>
    <property type="match status" value="1"/>
</dbReference>
<protein>
    <recommendedName>
        <fullName evidence="5">Glycosyltransferase</fullName>
        <ecNumber evidence="5">2.4.1.-</ecNumber>
    </recommendedName>
</protein>
<proteinExistence type="evidence at transcript level"/>